<dbReference type="GO" id="GO:0009279">
    <property type="term" value="C:cell outer membrane"/>
    <property type="evidence" value="ECO:0007669"/>
    <property type="project" value="UniProtKB-SubCell"/>
</dbReference>
<dbReference type="AlphaFoldDB" id="A0A2T5J7I8"/>
<evidence type="ECO:0000256" key="2">
    <source>
        <dbReference type="ARBA" id="ARBA00007613"/>
    </source>
</evidence>
<comment type="similarity">
    <text evidence="2">Belongs to the outer membrane factor (OMF) (TC 1.B.17) family.</text>
</comment>
<evidence type="ECO:0000256" key="4">
    <source>
        <dbReference type="ARBA" id="ARBA00022452"/>
    </source>
</evidence>
<dbReference type="InterPro" id="IPR051906">
    <property type="entry name" value="TolC-like"/>
</dbReference>
<evidence type="ECO:0000313" key="10">
    <source>
        <dbReference type="EMBL" id="PTQ95114.1"/>
    </source>
</evidence>
<dbReference type="GO" id="GO:0015562">
    <property type="term" value="F:efflux transmembrane transporter activity"/>
    <property type="evidence" value="ECO:0007669"/>
    <property type="project" value="InterPro"/>
</dbReference>
<reference evidence="10 11" key="1">
    <citation type="submission" date="2018-04" db="EMBL/GenBank/DDBJ databases">
        <title>Genomic Encyclopedia of Archaeal and Bacterial Type Strains, Phase II (KMG-II): from individual species to whole genera.</title>
        <authorList>
            <person name="Goeker M."/>
        </authorList>
    </citation>
    <scope>NUCLEOTIDE SEQUENCE [LARGE SCALE GENOMIC DNA]</scope>
    <source>
        <strain evidence="10 11">DSM 26809</strain>
    </source>
</reference>
<keyword evidence="6" id="KW-0472">Membrane</keyword>
<proteinExistence type="inferred from homology"/>
<dbReference type="EMBL" id="QAOQ01000006">
    <property type="protein sequence ID" value="PTQ95114.1"/>
    <property type="molecule type" value="Genomic_DNA"/>
</dbReference>
<keyword evidence="8" id="KW-0175">Coiled coil</keyword>
<evidence type="ECO:0000256" key="1">
    <source>
        <dbReference type="ARBA" id="ARBA00004442"/>
    </source>
</evidence>
<evidence type="ECO:0000256" key="9">
    <source>
        <dbReference type="SAM" id="SignalP"/>
    </source>
</evidence>
<keyword evidence="5" id="KW-0812">Transmembrane</keyword>
<evidence type="ECO:0000313" key="11">
    <source>
        <dbReference type="Proteomes" id="UP000244168"/>
    </source>
</evidence>
<protein>
    <submittedName>
        <fullName evidence="10">Outer membrane protein TolC</fullName>
    </submittedName>
</protein>
<dbReference type="RefSeq" id="WP_107830040.1">
    <property type="nucleotide sequence ID" value="NZ_CP160205.1"/>
</dbReference>
<keyword evidence="3" id="KW-0813">Transport</keyword>
<evidence type="ECO:0000256" key="7">
    <source>
        <dbReference type="ARBA" id="ARBA00023237"/>
    </source>
</evidence>
<dbReference type="Proteomes" id="UP000244168">
    <property type="component" value="Unassembled WGS sequence"/>
</dbReference>
<dbReference type="PANTHER" id="PTHR30026">
    <property type="entry name" value="OUTER MEMBRANE PROTEIN TOLC"/>
    <property type="match status" value="1"/>
</dbReference>
<keyword evidence="7" id="KW-0998">Cell outer membrane</keyword>
<evidence type="ECO:0000256" key="5">
    <source>
        <dbReference type="ARBA" id="ARBA00022692"/>
    </source>
</evidence>
<keyword evidence="4" id="KW-1134">Transmembrane beta strand</keyword>
<dbReference type="OrthoDB" id="367883at2"/>
<dbReference type="Gene3D" id="1.20.1600.10">
    <property type="entry name" value="Outer membrane efflux proteins (OEP)"/>
    <property type="match status" value="1"/>
</dbReference>
<dbReference type="PANTHER" id="PTHR30026:SF20">
    <property type="entry name" value="OUTER MEMBRANE PROTEIN TOLC"/>
    <property type="match status" value="1"/>
</dbReference>
<feature type="chain" id="PRO_5015735574" evidence="9">
    <location>
        <begin position="20"/>
        <end position="458"/>
    </location>
</feature>
<dbReference type="GO" id="GO:1990281">
    <property type="term" value="C:efflux pump complex"/>
    <property type="evidence" value="ECO:0007669"/>
    <property type="project" value="TreeGrafter"/>
</dbReference>
<sequence>MRKTIMTLIWSLAIVQAMAQQAPPANATTHSFSLQDCINYAYEHQDSVKNATLDVKSADYKVKETIGQGLPQVNGSISFQDYTRAPATVGPDFAAFTTGKPIDPKAPLVVYPFGAVQYNNTYMAKADQLLFSGTFLVGLKAVKTFKELSLRSLTRSRIDANIAVTKAYYQVLVGNEQIRLLDANINQLKQQVNETTQSNKQGFVEKIDVDRISVQYNNLITTRENTVRGLTLYNAMLKFQMGMPISDELMLTDKLVDVNLGDAGLADKSQDSSVYHNRIEYDLLQTNKRLNELDVLAKKAEFLPTVTANAAMATVFQENQTRLLYKNNYPFSYIGLNINIPIFSGGQRINQLRQKQIEVQKADNALEGARNAFALQATSARVSFVNSLQSLNNQKRNQELANEVLRVSKIKYQQGVGSSIEVTQAQTELESSDNQYIQALYDALINKVNLDQAYGRIK</sequence>
<evidence type="ECO:0000256" key="6">
    <source>
        <dbReference type="ARBA" id="ARBA00023136"/>
    </source>
</evidence>
<keyword evidence="9" id="KW-0732">Signal</keyword>
<gene>
    <name evidence="10" type="ORF">C8P68_106329</name>
</gene>
<dbReference type="Pfam" id="PF02321">
    <property type="entry name" value="OEP"/>
    <property type="match status" value="1"/>
</dbReference>
<accession>A0A2T5J7I8</accession>
<dbReference type="GO" id="GO:0015288">
    <property type="term" value="F:porin activity"/>
    <property type="evidence" value="ECO:0007669"/>
    <property type="project" value="TreeGrafter"/>
</dbReference>
<evidence type="ECO:0000256" key="3">
    <source>
        <dbReference type="ARBA" id="ARBA00022448"/>
    </source>
</evidence>
<name>A0A2T5J7I8_9SPHI</name>
<comment type="subcellular location">
    <subcellularLocation>
        <location evidence="1">Cell outer membrane</location>
    </subcellularLocation>
</comment>
<feature type="coiled-coil region" evidence="8">
    <location>
        <begin position="352"/>
        <end position="408"/>
    </location>
</feature>
<evidence type="ECO:0000256" key="8">
    <source>
        <dbReference type="SAM" id="Coils"/>
    </source>
</evidence>
<dbReference type="SUPFAM" id="SSF56954">
    <property type="entry name" value="Outer membrane efflux proteins (OEP)"/>
    <property type="match status" value="1"/>
</dbReference>
<organism evidence="10 11">
    <name type="scientific">Mucilaginibacter yixingensis</name>
    <dbReference type="NCBI Taxonomy" id="1295612"/>
    <lineage>
        <taxon>Bacteria</taxon>
        <taxon>Pseudomonadati</taxon>
        <taxon>Bacteroidota</taxon>
        <taxon>Sphingobacteriia</taxon>
        <taxon>Sphingobacteriales</taxon>
        <taxon>Sphingobacteriaceae</taxon>
        <taxon>Mucilaginibacter</taxon>
    </lineage>
</organism>
<feature type="signal peptide" evidence="9">
    <location>
        <begin position="1"/>
        <end position="19"/>
    </location>
</feature>
<comment type="caution">
    <text evidence="10">The sequence shown here is derived from an EMBL/GenBank/DDBJ whole genome shotgun (WGS) entry which is preliminary data.</text>
</comment>
<dbReference type="InterPro" id="IPR003423">
    <property type="entry name" value="OMP_efflux"/>
</dbReference>
<keyword evidence="11" id="KW-1185">Reference proteome</keyword>